<dbReference type="GO" id="GO:0004596">
    <property type="term" value="F:protein-N-terminal amino-acid acetyltransferase activity"/>
    <property type="evidence" value="ECO:0007669"/>
    <property type="project" value="InterPro"/>
</dbReference>
<dbReference type="PANTHER" id="PTHR45896">
    <property type="entry name" value="N-ALPHA-ACETYLTRANSFERASE 30"/>
    <property type="match status" value="1"/>
</dbReference>
<gene>
    <name evidence="5" type="primary">PLEST002503</name>
    <name evidence="5" type="ORF">PLESTB_000682000</name>
</gene>
<dbReference type="PANTHER" id="PTHR45896:SF1">
    <property type="entry name" value="N-ALPHA-ACETYLTRANSFERASE 30"/>
    <property type="match status" value="1"/>
</dbReference>
<evidence type="ECO:0000313" key="6">
    <source>
        <dbReference type="Proteomes" id="UP001165080"/>
    </source>
</evidence>
<organism evidence="5 6">
    <name type="scientific">Pleodorina starrii</name>
    <dbReference type="NCBI Taxonomy" id="330485"/>
    <lineage>
        <taxon>Eukaryota</taxon>
        <taxon>Viridiplantae</taxon>
        <taxon>Chlorophyta</taxon>
        <taxon>core chlorophytes</taxon>
        <taxon>Chlorophyceae</taxon>
        <taxon>CS clade</taxon>
        <taxon>Chlamydomonadales</taxon>
        <taxon>Volvocaceae</taxon>
        <taxon>Pleodorina</taxon>
    </lineage>
</organism>
<comment type="similarity">
    <text evidence="3">Belongs to the acetyltransferase family. MAK3 subfamily.</text>
</comment>
<dbReference type="OrthoDB" id="249099at2759"/>
<dbReference type="InterPro" id="IPR044542">
    <property type="entry name" value="NAA30-like"/>
</dbReference>
<evidence type="ECO:0000259" key="4">
    <source>
        <dbReference type="PROSITE" id="PS51186"/>
    </source>
</evidence>
<dbReference type="Pfam" id="PF00583">
    <property type="entry name" value="Acetyltransf_1"/>
    <property type="match status" value="1"/>
</dbReference>
<dbReference type="EMBL" id="BRXU01000007">
    <property type="protein sequence ID" value="GLC52861.1"/>
    <property type="molecule type" value="Genomic_DNA"/>
</dbReference>
<dbReference type="AlphaFoldDB" id="A0A9W6F252"/>
<keyword evidence="6" id="KW-1185">Reference proteome</keyword>
<accession>A0A9W6F252</accession>
<dbReference type="InterPro" id="IPR000182">
    <property type="entry name" value="GNAT_dom"/>
</dbReference>
<dbReference type="InterPro" id="IPR016181">
    <property type="entry name" value="Acyl_CoA_acyltransferase"/>
</dbReference>
<evidence type="ECO:0000256" key="1">
    <source>
        <dbReference type="ARBA" id="ARBA00022679"/>
    </source>
</evidence>
<dbReference type="PROSITE" id="PS51186">
    <property type="entry name" value="GNAT"/>
    <property type="match status" value="1"/>
</dbReference>
<keyword evidence="1" id="KW-0808">Transferase</keyword>
<dbReference type="CDD" id="cd04301">
    <property type="entry name" value="NAT_SF"/>
    <property type="match status" value="1"/>
</dbReference>
<dbReference type="Gene3D" id="3.40.630.30">
    <property type="match status" value="1"/>
</dbReference>
<comment type="caution">
    <text evidence="5">The sequence shown here is derived from an EMBL/GenBank/DDBJ whole genome shotgun (WGS) entry which is preliminary data.</text>
</comment>
<keyword evidence="2" id="KW-0012">Acyltransferase</keyword>
<protein>
    <submittedName>
        <fullName evidence="5">N-alpha-acetyltransferase mak3</fullName>
    </submittedName>
</protein>
<proteinExistence type="inferred from homology"/>
<reference evidence="5 6" key="1">
    <citation type="journal article" date="2023" name="Commun. Biol.">
        <title>Reorganization of the ancestral sex-determining regions during the evolution of trioecy in Pleodorina starrii.</title>
        <authorList>
            <person name="Takahashi K."/>
            <person name="Suzuki S."/>
            <person name="Kawai-Toyooka H."/>
            <person name="Yamamoto K."/>
            <person name="Hamaji T."/>
            <person name="Ootsuki R."/>
            <person name="Yamaguchi H."/>
            <person name="Kawachi M."/>
            <person name="Higashiyama T."/>
            <person name="Nozaki H."/>
        </authorList>
    </citation>
    <scope>NUCLEOTIDE SEQUENCE [LARGE SCALE GENOMIC DNA]</scope>
    <source>
        <strain evidence="5 6">NIES-4479</strain>
    </source>
</reference>
<evidence type="ECO:0000313" key="5">
    <source>
        <dbReference type="EMBL" id="GLC52861.1"/>
    </source>
</evidence>
<dbReference type="GO" id="GO:0031417">
    <property type="term" value="C:NatC complex"/>
    <property type="evidence" value="ECO:0007669"/>
    <property type="project" value="TreeGrafter"/>
</dbReference>
<dbReference type="Proteomes" id="UP001165080">
    <property type="component" value="Unassembled WGS sequence"/>
</dbReference>
<sequence length="198" mass="22196">MAEASENGPSERVQSGAEASGSDIRYVQYKDENDLPIVMDLVDKELSEPYSIFTYRYFLHQWPHLCFISYDGDKPFGTVVCKMDTHRERMRGYVAMLVVDKAYRGKRVGSELVKMAIAEMIKGGCEEVVLEAEVVNTGALKLYQGLGFVRDKRLHRYYLNGVDAYRLKLLLPLSEARLAELAAAAEAEAAEADGEMIA</sequence>
<feature type="domain" description="N-acetyltransferase" evidence="4">
    <location>
        <begin position="22"/>
        <end position="172"/>
    </location>
</feature>
<dbReference type="SUPFAM" id="SSF55729">
    <property type="entry name" value="Acyl-CoA N-acyltransferases (Nat)"/>
    <property type="match status" value="1"/>
</dbReference>
<evidence type="ECO:0000256" key="3">
    <source>
        <dbReference type="ARBA" id="ARBA00024025"/>
    </source>
</evidence>
<name>A0A9W6F252_9CHLO</name>
<evidence type="ECO:0000256" key="2">
    <source>
        <dbReference type="ARBA" id="ARBA00023315"/>
    </source>
</evidence>